<accession>A0A2W4Z0E1</accession>
<sequence length="125" mass="12374">MIVAGFGFRTGVNVAALRTALAAAQHGCAPVKALAAPLDKLALVSELAEALGLPVIAVPPDALRVTITQTQSIASLEARQTGSVAEASALAAAGPGAQLLATRHISPDRMATCAIARSGVEGPAA</sequence>
<dbReference type="InterPro" id="IPR002750">
    <property type="entry name" value="CobE/GbiG_C"/>
</dbReference>
<dbReference type="Gene3D" id="3.30.420.180">
    <property type="entry name" value="CobE/GbiG C-terminal domain"/>
    <property type="match status" value="1"/>
</dbReference>
<keyword evidence="2" id="KW-0808">Transferase</keyword>
<dbReference type="GO" id="GO:0032259">
    <property type="term" value="P:methylation"/>
    <property type="evidence" value="ECO:0007669"/>
    <property type="project" value="UniProtKB-KW"/>
</dbReference>
<feature type="domain" description="CobE/GbiG C-terminal" evidence="1">
    <location>
        <begin position="2"/>
        <end position="116"/>
    </location>
</feature>
<dbReference type="SUPFAM" id="SSF159664">
    <property type="entry name" value="CobE/GbiG C-terminal domain-like"/>
    <property type="match status" value="1"/>
</dbReference>
<reference evidence="2 3" key="1">
    <citation type="submission" date="2017-08" db="EMBL/GenBank/DDBJ databases">
        <title>Infants hospitalized years apart are colonized by the same room-sourced microbial strains.</title>
        <authorList>
            <person name="Brooks B."/>
            <person name="Olm M.R."/>
            <person name="Firek B.A."/>
            <person name="Baker R."/>
            <person name="Thomas B.C."/>
            <person name="Morowitz M.J."/>
            <person name="Banfield J.F."/>
        </authorList>
    </citation>
    <scope>NUCLEOTIDE SEQUENCE [LARGE SCALE GENOMIC DNA]</scope>
    <source>
        <strain evidence="2">S2_018_000_R3_119</strain>
    </source>
</reference>
<evidence type="ECO:0000259" key="1">
    <source>
        <dbReference type="Pfam" id="PF01890"/>
    </source>
</evidence>
<dbReference type="GO" id="GO:0008168">
    <property type="term" value="F:methyltransferase activity"/>
    <property type="evidence" value="ECO:0007669"/>
    <property type="project" value="UniProtKB-KW"/>
</dbReference>
<protein>
    <submittedName>
        <fullName evidence="2">Precorrin methylase</fullName>
    </submittedName>
</protein>
<dbReference type="Pfam" id="PF01890">
    <property type="entry name" value="CbiG_C"/>
    <property type="match status" value="1"/>
</dbReference>
<keyword evidence="2" id="KW-0489">Methyltransferase</keyword>
<name>A0A2W4Z0E1_9SPHN</name>
<gene>
    <name evidence="2" type="ORF">DI640_02990</name>
</gene>
<dbReference type="InterPro" id="IPR036518">
    <property type="entry name" value="CobE/GbiG_C_sf"/>
</dbReference>
<comment type="caution">
    <text evidence="2">The sequence shown here is derived from an EMBL/GenBank/DDBJ whole genome shotgun (WGS) entry which is preliminary data.</text>
</comment>
<dbReference type="EMBL" id="QFMX01000003">
    <property type="protein sequence ID" value="PZO75780.1"/>
    <property type="molecule type" value="Genomic_DNA"/>
</dbReference>
<evidence type="ECO:0000313" key="2">
    <source>
        <dbReference type="EMBL" id="PZO75780.1"/>
    </source>
</evidence>
<dbReference type="GO" id="GO:0009236">
    <property type="term" value="P:cobalamin biosynthetic process"/>
    <property type="evidence" value="ECO:0007669"/>
    <property type="project" value="InterPro"/>
</dbReference>
<dbReference type="Proteomes" id="UP000249555">
    <property type="component" value="Unassembled WGS sequence"/>
</dbReference>
<organism evidence="2 3">
    <name type="scientific">Sphingomonas taxi</name>
    <dbReference type="NCBI Taxonomy" id="1549858"/>
    <lineage>
        <taxon>Bacteria</taxon>
        <taxon>Pseudomonadati</taxon>
        <taxon>Pseudomonadota</taxon>
        <taxon>Alphaproteobacteria</taxon>
        <taxon>Sphingomonadales</taxon>
        <taxon>Sphingomonadaceae</taxon>
        <taxon>Sphingomonas</taxon>
    </lineage>
</organism>
<evidence type="ECO:0000313" key="3">
    <source>
        <dbReference type="Proteomes" id="UP000249555"/>
    </source>
</evidence>
<proteinExistence type="predicted"/>
<dbReference type="AlphaFoldDB" id="A0A2W4Z0E1"/>